<dbReference type="Proteomes" id="UP001321473">
    <property type="component" value="Unassembled WGS sequence"/>
</dbReference>
<gene>
    <name evidence="2" type="ORF">V5799_032734</name>
</gene>
<organism evidence="2 3">
    <name type="scientific">Amblyomma americanum</name>
    <name type="common">Lone star tick</name>
    <dbReference type="NCBI Taxonomy" id="6943"/>
    <lineage>
        <taxon>Eukaryota</taxon>
        <taxon>Metazoa</taxon>
        <taxon>Ecdysozoa</taxon>
        <taxon>Arthropoda</taxon>
        <taxon>Chelicerata</taxon>
        <taxon>Arachnida</taxon>
        <taxon>Acari</taxon>
        <taxon>Parasitiformes</taxon>
        <taxon>Ixodida</taxon>
        <taxon>Ixodoidea</taxon>
        <taxon>Ixodidae</taxon>
        <taxon>Amblyomminae</taxon>
        <taxon>Amblyomma</taxon>
    </lineage>
</organism>
<dbReference type="AlphaFoldDB" id="A0AAQ4DQB7"/>
<reference evidence="2 3" key="1">
    <citation type="journal article" date="2023" name="Arcadia Sci">
        <title>De novo assembly of a long-read Amblyomma americanum tick genome.</title>
        <authorList>
            <person name="Chou S."/>
            <person name="Poskanzer K.E."/>
            <person name="Rollins M."/>
            <person name="Thuy-Boun P.S."/>
        </authorList>
    </citation>
    <scope>NUCLEOTIDE SEQUENCE [LARGE SCALE GENOMIC DNA]</scope>
    <source>
        <strain evidence="2">F_SG_1</strain>
        <tissue evidence="2">Salivary glands</tissue>
    </source>
</reference>
<feature type="region of interest" description="Disordered" evidence="1">
    <location>
        <begin position="85"/>
        <end position="106"/>
    </location>
</feature>
<sequence length="134" mass="14313">MVERALDACPAQSKPCSNALIESWSAHQPGWNISIIIACSGCRACFLPNCCASSRTRGFNQPCPHTHVERQPGQARICEDAPREQAPPTTCMEWSHSSDDGGGGSTPSASLLARALMAFALIAIANYRDREAGP</sequence>
<accession>A0AAQ4DQB7</accession>
<evidence type="ECO:0000313" key="2">
    <source>
        <dbReference type="EMBL" id="KAK8764657.1"/>
    </source>
</evidence>
<comment type="caution">
    <text evidence="2">The sequence shown here is derived from an EMBL/GenBank/DDBJ whole genome shotgun (WGS) entry which is preliminary data.</text>
</comment>
<protein>
    <submittedName>
        <fullName evidence="2">Uncharacterized protein</fullName>
    </submittedName>
</protein>
<proteinExistence type="predicted"/>
<evidence type="ECO:0000313" key="3">
    <source>
        <dbReference type="Proteomes" id="UP001321473"/>
    </source>
</evidence>
<keyword evidence="3" id="KW-1185">Reference proteome</keyword>
<dbReference type="EMBL" id="JARKHS020028128">
    <property type="protein sequence ID" value="KAK8764657.1"/>
    <property type="molecule type" value="Genomic_DNA"/>
</dbReference>
<name>A0AAQ4DQB7_AMBAM</name>
<evidence type="ECO:0000256" key="1">
    <source>
        <dbReference type="SAM" id="MobiDB-lite"/>
    </source>
</evidence>